<evidence type="ECO:0000313" key="10">
    <source>
        <dbReference type="Proteomes" id="UP000235672"/>
    </source>
</evidence>
<dbReference type="Pfam" id="PF12896">
    <property type="entry name" value="ANAPC4"/>
    <property type="match status" value="1"/>
</dbReference>
<evidence type="ECO:0000256" key="3">
    <source>
        <dbReference type="ARBA" id="ARBA00022776"/>
    </source>
</evidence>
<keyword evidence="3" id="KW-0498">Mitosis</keyword>
<dbReference type="InterPro" id="IPR011047">
    <property type="entry name" value="Quinoprotein_ADH-like_sf"/>
</dbReference>
<organism evidence="9 10">
    <name type="scientific">Hyaloscypha hepaticicola</name>
    <dbReference type="NCBI Taxonomy" id="2082293"/>
    <lineage>
        <taxon>Eukaryota</taxon>
        <taxon>Fungi</taxon>
        <taxon>Dikarya</taxon>
        <taxon>Ascomycota</taxon>
        <taxon>Pezizomycotina</taxon>
        <taxon>Leotiomycetes</taxon>
        <taxon>Helotiales</taxon>
        <taxon>Hyaloscyphaceae</taxon>
        <taxon>Hyaloscypha</taxon>
    </lineage>
</organism>
<evidence type="ECO:0000256" key="6">
    <source>
        <dbReference type="SAM" id="MobiDB-lite"/>
    </source>
</evidence>
<feature type="domain" description="Anaphase-promoting complex subunit 4 long" evidence="8">
    <location>
        <begin position="268"/>
        <end position="467"/>
    </location>
</feature>
<dbReference type="GO" id="GO:0034399">
    <property type="term" value="C:nuclear periphery"/>
    <property type="evidence" value="ECO:0007669"/>
    <property type="project" value="TreeGrafter"/>
</dbReference>
<evidence type="ECO:0000256" key="1">
    <source>
        <dbReference type="ARBA" id="ARBA00016067"/>
    </source>
</evidence>
<dbReference type="Proteomes" id="UP000235672">
    <property type="component" value="Unassembled WGS sequence"/>
</dbReference>
<dbReference type="GO" id="GO:0070979">
    <property type="term" value="P:protein K11-linked ubiquitination"/>
    <property type="evidence" value="ECO:0007669"/>
    <property type="project" value="TreeGrafter"/>
</dbReference>
<dbReference type="AlphaFoldDB" id="A0A2J6QD49"/>
<feature type="domain" description="Anaphase-promoting complex subunit 4-like WD40" evidence="7">
    <location>
        <begin position="25"/>
        <end position="115"/>
    </location>
</feature>
<evidence type="ECO:0000259" key="7">
    <source>
        <dbReference type="Pfam" id="PF12894"/>
    </source>
</evidence>
<evidence type="ECO:0000259" key="8">
    <source>
        <dbReference type="Pfam" id="PF12896"/>
    </source>
</evidence>
<feature type="region of interest" description="Disordered" evidence="6">
    <location>
        <begin position="725"/>
        <end position="744"/>
    </location>
</feature>
<evidence type="ECO:0000256" key="5">
    <source>
        <dbReference type="ARBA" id="ARBA00023306"/>
    </source>
</evidence>
<dbReference type="OrthoDB" id="2110451at2759"/>
<dbReference type="SUPFAM" id="SSF50998">
    <property type="entry name" value="Quinoprotein alcohol dehydrogenase-like"/>
    <property type="match status" value="1"/>
</dbReference>
<keyword evidence="5" id="KW-0131">Cell cycle</keyword>
<dbReference type="Gene3D" id="2.130.10.10">
    <property type="entry name" value="YVTN repeat-like/Quinoprotein amine dehydrogenase"/>
    <property type="match status" value="1"/>
</dbReference>
<feature type="compositionally biased region" description="Basic and acidic residues" evidence="6">
    <location>
        <begin position="731"/>
        <end position="744"/>
    </location>
</feature>
<proteinExistence type="predicted"/>
<keyword evidence="2" id="KW-0132">Cell division</keyword>
<dbReference type="InterPro" id="IPR024977">
    <property type="entry name" value="Apc4-like_WD40_dom"/>
</dbReference>
<keyword evidence="10" id="KW-1185">Reference proteome</keyword>
<evidence type="ECO:0000256" key="2">
    <source>
        <dbReference type="ARBA" id="ARBA00022618"/>
    </source>
</evidence>
<sequence length="778" mass="86429">MEGSSVLQILSEKALHQPADPDLITYCPSMDLVALVTQDQHVFIYRLNGQRVYGATQKAGKPRVESIRWKPNGQLLAIAWTDGSVRLVGAESSKVVHQFTVGDNVSGVTCLGWATNFTRKSASSASANQESGSWGTFLAGDGIFSAEKTPLDLPRDLSLIDIETSLPKLSVLAAAGSSDDVFSSRPSLDAIFRPFDPKDNKAVDVMVVGTREGTIHLSIYDSFVIGSFISPVVVDHIPAHLIRHASHPNYSTHSLLMKSSASDHLFIVPMDLRFVSASSEYLSLLASRSTAFQNLLRYIHQVQLSLVSEYKATQELPSRFLRNINETLGEKGNGDIVQALYHSVATGHTFPAVREWLVDELSERGHKRWDKAVTTGLENLRRLAHENLLPALDRCSVILSRFAGIAKFQGTNETRGFTISQINLIMDTIACLHLVSSKILIQVIDELDLFTAFSNWVRYEIDRLASDSAASPDDDKIEKEASIDHSKVLQYLQTAMTTNSLAMYLDDSVTEDNDNSWKNAEQGLPIYDLLDKQLQKQERGAPYLKALPRVDLLCKLLAAQASTIFSQIAEAEKRNVLFGKVHEIGVTETTGPVAMRMSAVDTSWCRTHAAFVPKDFPNTVQIIRLRLFIENGISQVQSVDTALVQLGDGRIKDVKFMDDKVLLVLWESSGTRSLLSLIYDTNASDLSSAHLTYSVYKQNGGLYSPTIFSNEEIKSRLSKYQIPNSGSFGPERMEVRERTQRQEKDDTRRIVLLRDDKTQYKVFKFAEANGIDGDVLMS</sequence>
<dbReference type="STRING" id="1745343.A0A2J6QD49"/>
<dbReference type="PANTHER" id="PTHR13260">
    <property type="entry name" value="ANAPHASE PROMOTING COMPLEX SUBUNIT 4 APC4"/>
    <property type="match status" value="1"/>
</dbReference>
<dbReference type="GO" id="GO:0005680">
    <property type="term" value="C:anaphase-promoting complex"/>
    <property type="evidence" value="ECO:0007669"/>
    <property type="project" value="InterPro"/>
</dbReference>
<dbReference type="InterPro" id="IPR024790">
    <property type="entry name" value="APC4_long_dom"/>
</dbReference>
<dbReference type="InterPro" id="IPR015943">
    <property type="entry name" value="WD40/YVTN_repeat-like_dom_sf"/>
</dbReference>
<gene>
    <name evidence="9" type="ORF">NA56DRAFT_686960</name>
</gene>
<name>A0A2J6QD49_9HELO</name>
<dbReference type="EMBL" id="KZ613473">
    <property type="protein sequence ID" value="PMD24193.1"/>
    <property type="molecule type" value="Genomic_DNA"/>
</dbReference>
<dbReference type="PANTHER" id="PTHR13260:SF0">
    <property type="entry name" value="ANAPHASE-PROMOTING COMPLEX SUBUNIT 4"/>
    <property type="match status" value="1"/>
</dbReference>
<dbReference type="GO" id="GO:0031145">
    <property type="term" value="P:anaphase-promoting complex-dependent catabolic process"/>
    <property type="evidence" value="ECO:0007669"/>
    <property type="project" value="InterPro"/>
</dbReference>
<accession>A0A2J6QD49</accession>
<dbReference type="Pfam" id="PF12894">
    <property type="entry name" value="ANAPC4_WD40"/>
    <property type="match status" value="1"/>
</dbReference>
<reference evidence="9 10" key="1">
    <citation type="submission" date="2016-05" db="EMBL/GenBank/DDBJ databases">
        <title>A degradative enzymes factory behind the ericoid mycorrhizal symbiosis.</title>
        <authorList>
            <consortium name="DOE Joint Genome Institute"/>
            <person name="Martino E."/>
            <person name="Morin E."/>
            <person name="Grelet G."/>
            <person name="Kuo A."/>
            <person name="Kohler A."/>
            <person name="Daghino S."/>
            <person name="Barry K."/>
            <person name="Choi C."/>
            <person name="Cichocki N."/>
            <person name="Clum A."/>
            <person name="Copeland A."/>
            <person name="Hainaut M."/>
            <person name="Haridas S."/>
            <person name="Labutti K."/>
            <person name="Lindquist E."/>
            <person name="Lipzen A."/>
            <person name="Khouja H.-R."/>
            <person name="Murat C."/>
            <person name="Ohm R."/>
            <person name="Olson A."/>
            <person name="Spatafora J."/>
            <person name="Veneault-Fourrey C."/>
            <person name="Henrissat B."/>
            <person name="Grigoriev I."/>
            <person name="Martin F."/>
            <person name="Perotto S."/>
        </authorList>
    </citation>
    <scope>NUCLEOTIDE SEQUENCE [LARGE SCALE GENOMIC DNA]</scope>
    <source>
        <strain evidence="9 10">UAMH 7357</strain>
    </source>
</reference>
<keyword evidence="4" id="KW-0833">Ubl conjugation pathway</keyword>
<evidence type="ECO:0000313" key="9">
    <source>
        <dbReference type="EMBL" id="PMD24193.1"/>
    </source>
</evidence>
<dbReference type="GO" id="GO:0051301">
    <property type="term" value="P:cell division"/>
    <property type="evidence" value="ECO:0007669"/>
    <property type="project" value="UniProtKB-KW"/>
</dbReference>
<protein>
    <recommendedName>
        <fullName evidence="1">Anaphase-promoting complex subunit 4</fullName>
    </recommendedName>
</protein>
<evidence type="ECO:0000256" key="4">
    <source>
        <dbReference type="ARBA" id="ARBA00022786"/>
    </source>
</evidence>
<dbReference type="InterPro" id="IPR024789">
    <property type="entry name" value="APC4"/>
</dbReference>